<feature type="domain" description="HTH cro/C1-type" evidence="2">
    <location>
        <begin position="52"/>
        <end position="87"/>
    </location>
</feature>
<dbReference type="Gene3D" id="1.10.260.40">
    <property type="entry name" value="lambda repressor-like DNA-binding domains"/>
    <property type="match status" value="1"/>
</dbReference>
<sequence>MTGAQTPEGDGPTLAGKLQLLLRLRREPDGHIPSARDISNRSTAPGYLRPAISHTQVNDLINGKNTNPTSATLTALARAFEAPAAYLLPGCKDLPALEVFESQPLARTAVRLMQDLEVEDITEVIETVKAIRRRRGLADSVAEIPVPPAGVDQPRQGRPRRRLSFAEAAQRAAEDLEGL</sequence>
<dbReference type="Proteomes" id="UP000318416">
    <property type="component" value="Unassembled WGS sequence"/>
</dbReference>
<dbReference type="PROSITE" id="PS50943">
    <property type="entry name" value="HTH_CROC1"/>
    <property type="match status" value="1"/>
</dbReference>
<gene>
    <name evidence="3" type="ORF">FB465_2006</name>
</gene>
<proteinExistence type="predicted"/>
<comment type="caution">
    <text evidence="3">The sequence shown here is derived from an EMBL/GenBank/DDBJ whole genome shotgun (WGS) entry which is preliminary data.</text>
</comment>
<dbReference type="InterPro" id="IPR010982">
    <property type="entry name" value="Lambda_DNA-bd_dom_sf"/>
</dbReference>
<protein>
    <recommendedName>
        <fullName evidence="2">HTH cro/C1-type domain-containing protein</fullName>
    </recommendedName>
</protein>
<name>A0A561EN60_9ACTN</name>
<reference evidence="3 4" key="1">
    <citation type="submission" date="2019-06" db="EMBL/GenBank/DDBJ databases">
        <title>Sequencing the genomes of 1000 actinobacteria strains.</title>
        <authorList>
            <person name="Klenk H.-P."/>
        </authorList>
    </citation>
    <scope>NUCLEOTIDE SEQUENCE [LARGE SCALE GENOMIC DNA]</scope>
    <source>
        <strain evidence="3 4">DSM 41649</strain>
    </source>
</reference>
<keyword evidence="4" id="KW-1185">Reference proteome</keyword>
<dbReference type="OrthoDB" id="4192709at2"/>
<dbReference type="GO" id="GO:0003677">
    <property type="term" value="F:DNA binding"/>
    <property type="evidence" value="ECO:0007669"/>
    <property type="project" value="InterPro"/>
</dbReference>
<evidence type="ECO:0000256" key="1">
    <source>
        <dbReference type="SAM" id="MobiDB-lite"/>
    </source>
</evidence>
<feature type="region of interest" description="Disordered" evidence="1">
    <location>
        <begin position="144"/>
        <end position="167"/>
    </location>
</feature>
<dbReference type="RefSeq" id="WP_145789516.1">
    <property type="nucleotide sequence ID" value="NZ_BAAABR010000054.1"/>
</dbReference>
<evidence type="ECO:0000313" key="4">
    <source>
        <dbReference type="Proteomes" id="UP000318416"/>
    </source>
</evidence>
<accession>A0A561EN60</accession>
<evidence type="ECO:0000313" key="3">
    <source>
        <dbReference type="EMBL" id="TWE17009.1"/>
    </source>
</evidence>
<evidence type="ECO:0000259" key="2">
    <source>
        <dbReference type="PROSITE" id="PS50943"/>
    </source>
</evidence>
<dbReference type="EMBL" id="VIVR01000001">
    <property type="protein sequence ID" value="TWE17009.1"/>
    <property type="molecule type" value="Genomic_DNA"/>
</dbReference>
<dbReference type="AlphaFoldDB" id="A0A561EN60"/>
<dbReference type="InterPro" id="IPR001387">
    <property type="entry name" value="Cro/C1-type_HTH"/>
</dbReference>
<organism evidence="3 4">
    <name type="scientific">Kitasatospora atroaurantiaca</name>
    <dbReference type="NCBI Taxonomy" id="285545"/>
    <lineage>
        <taxon>Bacteria</taxon>
        <taxon>Bacillati</taxon>
        <taxon>Actinomycetota</taxon>
        <taxon>Actinomycetes</taxon>
        <taxon>Kitasatosporales</taxon>
        <taxon>Streptomycetaceae</taxon>
        <taxon>Kitasatospora</taxon>
    </lineage>
</organism>